<dbReference type="Gene3D" id="2.60.120.10">
    <property type="entry name" value="Jelly Rolls"/>
    <property type="match status" value="1"/>
</dbReference>
<dbReference type="InterPro" id="IPR018060">
    <property type="entry name" value="HTH_AraC"/>
</dbReference>
<dbReference type="InterPro" id="IPR003313">
    <property type="entry name" value="AraC-bd"/>
</dbReference>
<dbReference type="Gene3D" id="1.10.10.60">
    <property type="entry name" value="Homeodomain-like"/>
    <property type="match status" value="2"/>
</dbReference>
<dbReference type="InterPro" id="IPR037923">
    <property type="entry name" value="HTH-like"/>
</dbReference>
<dbReference type="InterPro" id="IPR020449">
    <property type="entry name" value="Tscrpt_reg_AraC-type_HTH"/>
</dbReference>
<evidence type="ECO:0000313" key="5">
    <source>
        <dbReference type="EMBL" id="MBE5920957.1"/>
    </source>
</evidence>
<dbReference type="PANTHER" id="PTHR43280:SF2">
    <property type="entry name" value="HTH-TYPE TRANSCRIPTIONAL REGULATOR EXSA"/>
    <property type="match status" value="1"/>
</dbReference>
<protein>
    <submittedName>
        <fullName evidence="5">Helix-turn-helix domain-containing protein</fullName>
    </submittedName>
</protein>
<dbReference type="AlphaFoldDB" id="A0A927YP71"/>
<dbReference type="Proteomes" id="UP000766246">
    <property type="component" value="Unassembled WGS sequence"/>
</dbReference>
<dbReference type="GO" id="GO:0043565">
    <property type="term" value="F:sequence-specific DNA binding"/>
    <property type="evidence" value="ECO:0007669"/>
    <property type="project" value="InterPro"/>
</dbReference>
<proteinExistence type="predicted"/>
<dbReference type="PROSITE" id="PS00041">
    <property type="entry name" value="HTH_ARAC_FAMILY_1"/>
    <property type="match status" value="1"/>
</dbReference>
<dbReference type="PRINTS" id="PR00032">
    <property type="entry name" value="HTHARAC"/>
</dbReference>
<gene>
    <name evidence="5" type="ORF">E7272_14110</name>
</gene>
<name>A0A927YP71_9FIRM</name>
<dbReference type="Pfam" id="PF02311">
    <property type="entry name" value="AraC_binding"/>
    <property type="match status" value="1"/>
</dbReference>
<evidence type="ECO:0000256" key="3">
    <source>
        <dbReference type="ARBA" id="ARBA00023163"/>
    </source>
</evidence>
<dbReference type="CDD" id="cd02208">
    <property type="entry name" value="cupin_RmlC-like"/>
    <property type="match status" value="1"/>
</dbReference>
<dbReference type="EMBL" id="SVER01000066">
    <property type="protein sequence ID" value="MBE5920957.1"/>
    <property type="molecule type" value="Genomic_DNA"/>
</dbReference>
<organism evidence="5 6">
    <name type="scientific">Pseudobutyrivibrio ruminis</name>
    <dbReference type="NCBI Taxonomy" id="46206"/>
    <lineage>
        <taxon>Bacteria</taxon>
        <taxon>Bacillati</taxon>
        <taxon>Bacillota</taxon>
        <taxon>Clostridia</taxon>
        <taxon>Lachnospirales</taxon>
        <taxon>Lachnospiraceae</taxon>
        <taxon>Pseudobutyrivibrio</taxon>
    </lineage>
</organism>
<keyword evidence="1" id="KW-0805">Transcription regulation</keyword>
<keyword evidence="3" id="KW-0804">Transcription</keyword>
<evidence type="ECO:0000256" key="2">
    <source>
        <dbReference type="ARBA" id="ARBA00023125"/>
    </source>
</evidence>
<dbReference type="PANTHER" id="PTHR43280">
    <property type="entry name" value="ARAC-FAMILY TRANSCRIPTIONAL REGULATOR"/>
    <property type="match status" value="1"/>
</dbReference>
<accession>A0A927YP71</accession>
<dbReference type="Pfam" id="PF12833">
    <property type="entry name" value="HTH_18"/>
    <property type="match status" value="1"/>
</dbReference>
<reference evidence="5" key="1">
    <citation type="submission" date="2019-04" db="EMBL/GenBank/DDBJ databases">
        <title>Evolution of Biomass-Degrading Anaerobic Consortia Revealed by Metagenomics.</title>
        <authorList>
            <person name="Peng X."/>
        </authorList>
    </citation>
    <scope>NUCLEOTIDE SEQUENCE</scope>
    <source>
        <strain evidence="5">SIG311</strain>
    </source>
</reference>
<evidence type="ECO:0000256" key="1">
    <source>
        <dbReference type="ARBA" id="ARBA00023015"/>
    </source>
</evidence>
<feature type="domain" description="HTH araC/xylS-type" evidence="4">
    <location>
        <begin position="176"/>
        <end position="274"/>
    </location>
</feature>
<evidence type="ECO:0000259" key="4">
    <source>
        <dbReference type="PROSITE" id="PS01124"/>
    </source>
</evidence>
<evidence type="ECO:0000313" key="6">
    <source>
        <dbReference type="Proteomes" id="UP000766246"/>
    </source>
</evidence>
<dbReference type="InterPro" id="IPR018062">
    <property type="entry name" value="HTH_AraC-typ_CS"/>
</dbReference>
<keyword evidence="2" id="KW-0238">DNA-binding</keyword>
<dbReference type="PROSITE" id="PS01124">
    <property type="entry name" value="HTH_ARAC_FAMILY_2"/>
    <property type="match status" value="1"/>
</dbReference>
<dbReference type="InterPro" id="IPR009057">
    <property type="entry name" value="Homeodomain-like_sf"/>
</dbReference>
<dbReference type="SMART" id="SM00342">
    <property type="entry name" value="HTH_ARAC"/>
    <property type="match status" value="1"/>
</dbReference>
<dbReference type="SUPFAM" id="SSF51215">
    <property type="entry name" value="Regulatory protein AraC"/>
    <property type="match status" value="1"/>
</dbReference>
<sequence>MDLKDYQHEVVVTDEGLPFKLFAFEGQDGGYIRDKHWHRSIEIFAVWEGKLDFTLHEKKFPLTNGEFVIVNSNEVHSIVAPEPNRTVVLQIPQETFADYFTDDQFIWFSHGDRETDHRVFTLLQEMYLIYTNGEEANKLQVLSLYYELLYILVTKYRKFNVNEDILKSSKQLKKLSSITRYMKDHYSESITLESMADQFNYSPSYLSRMFQKHAGINFKDYLLGIRLEHAVRELEETNDQIVDIALGNGFPNSKAFSNAFRDKYGILPSEYRKNNGK</sequence>
<dbReference type="SUPFAM" id="SSF46689">
    <property type="entry name" value="Homeodomain-like"/>
    <property type="match status" value="2"/>
</dbReference>
<comment type="caution">
    <text evidence="5">The sequence shown here is derived from an EMBL/GenBank/DDBJ whole genome shotgun (WGS) entry which is preliminary data.</text>
</comment>
<dbReference type="GO" id="GO:0003700">
    <property type="term" value="F:DNA-binding transcription factor activity"/>
    <property type="evidence" value="ECO:0007669"/>
    <property type="project" value="InterPro"/>
</dbReference>
<dbReference type="InterPro" id="IPR014710">
    <property type="entry name" value="RmlC-like_jellyroll"/>
</dbReference>